<dbReference type="AlphaFoldDB" id="A0A9R1VY33"/>
<dbReference type="Proteomes" id="UP000235145">
    <property type="component" value="Unassembled WGS sequence"/>
</dbReference>
<evidence type="ECO:0000313" key="2">
    <source>
        <dbReference type="Proteomes" id="UP000235145"/>
    </source>
</evidence>
<dbReference type="EMBL" id="NBSK02000004">
    <property type="protein sequence ID" value="KAJ0212558.1"/>
    <property type="molecule type" value="Genomic_DNA"/>
</dbReference>
<keyword evidence="2" id="KW-1185">Reference proteome</keyword>
<comment type="caution">
    <text evidence="1">The sequence shown here is derived from an EMBL/GenBank/DDBJ whole genome shotgun (WGS) entry which is preliminary data.</text>
</comment>
<protein>
    <submittedName>
        <fullName evidence="1">Uncharacterized protein</fullName>
    </submittedName>
</protein>
<sequence>MERRLINASSGGSLSDMTPIEIRALIDKLANESKHSATKEEWYPDRPRGVKEMSNAHLESQISELTKAILLLTKEKGSAAKPGTQLICAQYFKKIINLCTLWEDFSKCHLINIAITKLGEGLKITISSQDLNRTFSKETNIKLYPGFNNLFSKISIRVIFSNHLFSHKLVAPACLWKT</sequence>
<name>A0A9R1VY33_LACSA</name>
<reference evidence="1 2" key="1">
    <citation type="journal article" date="2017" name="Nat. Commun.">
        <title>Genome assembly with in vitro proximity ligation data and whole-genome triplication in lettuce.</title>
        <authorList>
            <person name="Reyes-Chin-Wo S."/>
            <person name="Wang Z."/>
            <person name="Yang X."/>
            <person name="Kozik A."/>
            <person name="Arikit S."/>
            <person name="Song C."/>
            <person name="Xia L."/>
            <person name="Froenicke L."/>
            <person name="Lavelle D.O."/>
            <person name="Truco M.J."/>
            <person name="Xia R."/>
            <person name="Zhu S."/>
            <person name="Xu C."/>
            <person name="Xu H."/>
            <person name="Xu X."/>
            <person name="Cox K."/>
            <person name="Korf I."/>
            <person name="Meyers B.C."/>
            <person name="Michelmore R.W."/>
        </authorList>
    </citation>
    <scope>NUCLEOTIDE SEQUENCE [LARGE SCALE GENOMIC DNA]</scope>
    <source>
        <strain evidence="2">cv. Salinas</strain>
        <tissue evidence="1">Seedlings</tissue>
    </source>
</reference>
<gene>
    <name evidence="1" type="ORF">LSAT_V11C400182490</name>
</gene>
<evidence type="ECO:0000313" key="1">
    <source>
        <dbReference type="EMBL" id="KAJ0212558.1"/>
    </source>
</evidence>
<proteinExistence type="predicted"/>
<accession>A0A9R1VY33</accession>
<organism evidence="1 2">
    <name type="scientific">Lactuca sativa</name>
    <name type="common">Garden lettuce</name>
    <dbReference type="NCBI Taxonomy" id="4236"/>
    <lineage>
        <taxon>Eukaryota</taxon>
        <taxon>Viridiplantae</taxon>
        <taxon>Streptophyta</taxon>
        <taxon>Embryophyta</taxon>
        <taxon>Tracheophyta</taxon>
        <taxon>Spermatophyta</taxon>
        <taxon>Magnoliopsida</taxon>
        <taxon>eudicotyledons</taxon>
        <taxon>Gunneridae</taxon>
        <taxon>Pentapetalae</taxon>
        <taxon>asterids</taxon>
        <taxon>campanulids</taxon>
        <taxon>Asterales</taxon>
        <taxon>Asteraceae</taxon>
        <taxon>Cichorioideae</taxon>
        <taxon>Cichorieae</taxon>
        <taxon>Lactucinae</taxon>
        <taxon>Lactuca</taxon>
    </lineage>
</organism>